<sequence length="66" mass="8140">MLIHLICLTILSCKDNRFQLLDPQFYINRKETAIFLKINPNTTVQIYFLMEYWHHFDYLIEKKMKT</sequence>
<accession>A0A2S4ZXC6</accession>
<dbReference type="AlphaFoldDB" id="A0A2S4ZXC6"/>
<evidence type="ECO:0000313" key="2">
    <source>
        <dbReference type="Proteomes" id="UP000236893"/>
    </source>
</evidence>
<protein>
    <submittedName>
        <fullName evidence="1">Uncharacterized protein</fullName>
    </submittedName>
</protein>
<keyword evidence="2" id="KW-1185">Reference proteome</keyword>
<evidence type="ECO:0000313" key="1">
    <source>
        <dbReference type="EMBL" id="POY35018.1"/>
    </source>
</evidence>
<dbReference type="Proteomes" id="UP000236893">
    <property type="component" value="Unassembled WGS sequence"/>
</dbReference>
<reference evidence="1 2" key="1">
    <citation type="submission" date="2018-01" db="EMBL/GenBank/DDBJ databases">
        <authorList>
            <person name="Gaut B.S."/>
            <person name="Morton B.R."/>
            <person name="Clegg M.T."/>
            <person name="Duvall M.R."/>
        </authorList>
    </citation>
    <scope>NUCLEOTIDE SEQUENCE [LARGE SCALE GENOMIC DNA]</scope>
    <source>
        <strain evidence="1 2">HR-AV</strain>
    </source>
</reference>
<comment type="caution">
    <text evidence="1">The sequence shown here is derived from an EMBL/GenBank/DDBJ whole genome shotgun (WGS) entry which is preliminary data.</text>
</comment>
<dbReference type="EMBL" id="PQVF01000015">
    <property type="protein sequence ID" value="POY35018.1"/>
    <property type="molecule type" value="Genomic_DNA"/>
</dbReference>
<organism evidence="1 2">
    <name type="scientific">Solitalea longa</name>
    <dbReference type="NCBI Taxonomy" id="2079460"/>
    <lineage>
        <taxon>Bacteria</taxon>
        <taxon>Pseudomonadati</taxon>
        <taxon>Bacteroidota</taxon>
        <taxon>Sphingobacteriia</taxon>
        <taxon>Sphingobacteriales</taxon>
        <taxon>Sphingobacteriaceae</taxon>
        <taxon>Solitalea</taxon>
    </lineage>
</organism>
<name>A0A2S4ZXC6_9SPHI</name>
<gene>
    <name evidence="1" type="ORF">C3K47_17325</name>
</gene>
<proteinExistence type="predicted"/>